<evidence type="ECO:0000313" key="2">
    <source>
        <dbReference type="WBParaSite" id="ES5_v2.g13483.t1"/>
    </source>
</evidence>
<sequence>MPIPPVPYPPGSTNRSVTTATTSPTYNFSSSSLLSKVLQQRQIQRADQLFSIPDYEIITELHETCEDKKQRSAGKLIDPSSNEEIYRSTSAAKTNQNSRSRNSGFESIESLQSKRSSRIFPNDPIHHSSNINNVPPTTIFNINEGNTYLSATNVPSGTAAASTSAAKARDIGELDRNMKHLADLYKMRSSGSLGHPKTPSYNNIGQSSRATEKNEQQQIPDQSSLYVNNNKSSNPQSRQPSPTSYQMALLSTPIAIGKDGRVRPLSNARIRPNITQKPSNLSPPTLSYETTFPVGDVSPITTTSSTTNINLKLPPKDSPHPRSSHSIHTSSTTPTKHKSTDTVGKSTIKTGTSSDWDLERGDVVKQFVTNRRSKIRRYIQEFTSKYPIPLKCTVEAAKSSKARMKIYFVCQLREHQYCLHSTNDSLFHSALTRIKHIFNDHNYVENSNDQSVVELALARITSAIRETCSMETYAPALVDVLDSCLSHKMYIISTGGQIHDSPHCRIASELLSSLFLYHSKKSVMTVAIPVAIKALSCANHELVRSTSSYLSLAAIHNGKLLAQYAIQIISNIINGNYSLVRVLPQVYPENREPFHAHLSPLFRLLGLSALDTSEKLSLLQLASMVANFKPDLIIPHLLEFEEFLKSSTTCTAVLHIYLSLISKGRVEALINQLLPIKRALRKNAPSQNNLTTMAKVIGHIGKTGTDMACLAIPDLIELKNAPSQNNLTTMAKVIGHIGKTGTDMACLAIPDLIELCNKSNTQNLPVLLKEIESVAEAFPVSVQHHLEIIKELSERQGTNYSVYKRIRALSIEDKKQRSAGKLIDPSSNEEIYRSTSAAKTNQNSRSRNSGFESIESLQSKRSSRIFPNDPIHHSSNISNVPPTTIFNINEGNTYLSATNVPSGTAAASTSGAKARDIGELDRNMKHLADLYKMRSSGSLGHPKTPSYNNIGQSSRAAEKDEQQQIPDRSSLYVNNNKSSNPQSRQPSPTSYQMALLSTPIAIGKDGRVRPLSNARARPNITQKPSNLSPPTLSYETTFPVGDVSPITTTSSTTNINLKLPPKDSPHPRSSHSIHTSSTTPTKHKSTDTVGKSTIKTGTSSDWDLERGDVVKQFVTNRRSKIRRYIQEFTSKYPIPLKCTVEAAKSSKARMKIYFVCQLREHQYCLHSTNDSLFVFKTNIPAVWLHLMFLQAEVSSIESANKVLTQESEEFKTLANCWNTLGKDVTKNREFVTLVTSAFPTIKEQTLILKELQEARYFDDFSCNPTLHKWICFTCAHPEKVKSLIKSDNSNMPLLEGQLKEKRGKWKFFKRWHTKYFTLSSAALTYSENTYNASDRNKAEEWFQCLQIAIAKAQNDRRTQSFKK</sequence>
<name>A0AC34F8K2_9BILA</name>
<accession>A0AC34F8K2</accession>
<dbReference type="WBParaSite" id="ES5_v2.g13483.t1">
    <property type="protein sequence ID" value="ES5_v2.g13483.t1"/>
    <property type="gene ID" value="ES5_v2.g13483"/>
</dbReference>
<protein>
    <submittedName>
        <fullName evidence="2">PH domain-containing protein</fullName>
    </submittedName>
</protein>
<reference evidence="2" key="1">
    <citation type="submission" date="2022-11" db="UniProtKB">
        <authorList>
            <consortium name="WormBaseParasite"/>
        </authorList>
    </citation>
    <scope>IDENTIFICATION</scope>
</reference>
<organism evidence="1 2">
    <name type="scientific">Panagrolaimus sp. ES5</name>
    <dbReference type="NCBI Taxonomy" id="591445"/>
    <lineage>
        <taxon>Eukaryota</taxon>
        <taxon>Metazoa</taxon>
        <taxon>Ecdysozoa</taxon>
        <taxon>Nematoda</taxon>
        <taxon>Chromadorea</taxon>
        <taxon>Rhabditida</taxon>
        <taxon>Tylenchina</taxon>
        <taxon>Panagrolaimomorpha</taxon>
        <taxon>Panagrolaimoidea</taxon>
        <taxon>Panagrolaimidae</taxon>
        <taxon>Panagrolaimus</taxon>
    </lineage>
</organism>
<proteinExistence type="predicted"/>
<evidence type="ECO:0000313" key="1">
    <source>
        <dbReference type="Proteomes" id="UP000887579"/>
    </source>
</evidence>
<dbReference type="Proteomes" id="UP000887579">
    <property type="component" value="Unplaced"/>
</dbReference>